<dbReference type="InterPro" id="IPR002293">
    <property type="entry name" value="AA/rel_permease1"/>
</dbReference>
<feature type="transmembrane region" description="Helical" evidence="6">
    <location>
        <begin position="433"/>
        <end position="452"/>
    </location>
</feature>
<dbReference type="GO" id="GO:0016020">
    <property type="term" value="C:membrane"/>
    <property type="evidence" value="ECO:0007669"/>
    <property type="project" value="UniProtKB-SubCell"/>
</dbReference>
<evidence type="ECO:0000256" key="4">
    <source>
        <dbReference type="ARBA" id="ARBA00022989"/>
    </source>
</evidence>
<keyword evidence="5 6" id="KW-0472">Membrane</keyword>
<dbReference type="AlphaFoldDB" id="A0AAV9JYI9"/>
<dbReference type="Gene3D" id="1.20.1740.10">
    <property type="entry name" value="Amino acid/polyamine transporter I"/>
    <property type="match status" value="1"/>
</dbReference>
<feature type="transmembrane region" description="Helical" evidence="6">
    <location>
        <begin position="360"/>
        <end position="382"/>
    </location>
</feature>
<evidence type="ECO:0000256" key="3">
    <source>
        <dbReference type="ARBA" id="ARBA00022692"/>
    </source>
</evidence>
<accession>A0AAV9JYI9</accession>
<evidence type="ECO:0000313" key="7">
    <source>
        <dbReference type="EMBL" id="KAK4550795.1"/>
    </source>
</evidence>
<feature type="transmembrane region" description="Helical" evidence="6">
    <location>
        <begin position="31"/>
        <end position="49"/>
    </location>
</feature>
<organism evidence="7 8">
    <name type="scientific">Oleoguttula mirabilis</name>
    <dbReference type="NCBI Taxonomy" id="1507867"/>
    <lineage>
        <taxon>Eukaryota</taxon>
        <taxon>Fungi</taxon>
        <taxon>Dikarya</taxon>
        <taxon>Ascomycota</taxon>
        <taxon>Pezizomycotina</taxon>
        <taxon>Dothideomycetes</taxon>
        <taxon>Dothideomycetidae</taxon>
        <taxon>Mycosphaerellales</taxon>
        <taxon>Teratosphaeriaceae</taxon>
        <taxon>Oleoguttula</taxon>
    </lineage>
</organism>
<name>A0AAV9JYI9_9PEZI</name>
<feature type="transmembrane region" description="Helical" evidence="6">
    <location>
        <begin position="121"/>
        <end position="143"/>
    </location>
</feature>
<keyword evidence="2" id="KW-0813">Transport</keyword>
<evidence type="ECO:0000256" key="1">
    <source>
        <dbReference type="ARBA" id="ARBA00004141"/>
    </source>
</evidence>
<keyword evidence="3 6" id="KW-0812">Transmembrane</keyword>
<feature type="transmembrane region" description="Helical" evidence="6">
    <location>
        <begin position="83"/>
        <end position="109"/>
    </location>
</feature>
<keyword evidence="8" id="KW-1185">Reference proteome</keyword>
<gene>
    <name evidence="7" type="ORF">LTR36_000375</name>
</gene>
<feature type="transmembrane region" description="Helical" evidence="6">
    <location>
        <begin position="332"/>
        <end position="354"/>
    </location>
</feature>
<dbReference type="EMBL" id="JAVFHQ010000001">
    <property type="protein sequence ID" value="KAK4550795.1"/>
    <property type="molecule type" value="Genomic_DNA"/>
</dbReference>
<dbReference type="PANTHER" id="PTHR45649:SF41">
    <property type="entry name" value="TRANSPORTER, PUTATIVE (EUROFUNG)-RELATED"/>
    <property type="match status" value="1"/>
</dbReference>
<dbReference type="GO" id="GO:0022857">
    <property type="term" value="F:transmembrane transporter activity"/>
    <property type="evidence" value="ECO:0007669"/>
    <property type="project" value="InterPro"/>
</dbReference>
<feature type="transmembrane region" description="Helical" evidence="6">
    <location>
        <begin position="402"/>
        <end position="421"/>
    </location>
</feature>
<feature type="transmembrane region" description="Helical" evidence="6">
    <location>
        <begin position="284"/>
        <end position="303"/>
    </location>
</feature>
<dbReference type="Pfam" id="PF13520">
    <property type="entry name" value="AA_permease_2"/>
    <property type="match status" value="1"/>
</dbReference>
<comment type="subcellular location">
    <subcellularLocation>
        <location evidence="1">Membrane</location>
        <topology evidence="1">Multi-pass membrane protein</topology>
    </subcellularLocation>
</comment>
<evidence type="ECO:0000313" key="8">
    <source>
        <dbReference type="Proteomes" id="UP001324427"/>
    </source>
</evidence>
<dbReference type="PIRSF" id="PIRSF006060">
    <property type="entry name" value="AA_transporter"/>
    <property type="match status" value="1"/>
</dbReference>
<evidence type="ECO:0008006" key="9">
    <source>
        <dbReference type="Google" id="ProtNLM"/>
    </source>
</evidence>
<dbReference type="Proteomes" id="UP001324427">
    <property type="component" value="Unassembled WGS sequence"/>
</dbReference>
<keyword evidence="4 6" id="KW-1133">Transmembrane helix</keyword>
<evidence type="ECO:0000256" key="6">
    <source>
        <dbReference type="SAM" id="Phobius"/>
    </source>
</evidence>
<proteinExistence type="predicted"/>
<comment type="caution">
    <text evidence="7">The sequence shown here is derived from an EMBL/GenBank/DDBJ whole genome shotgun (WGS) entry which is preliminary data.</text>
</comment>
<feature type="transmembrane region" description="Helical" evidence="6">
    <location>
        <begin position="191"/>
        <end position="210"/>
    </location>
</feature>
<protein>
    <recommendedName>
        <fullName evidence="9">Amino acid transporter</fullName>
    </recommendedName>
</protein>
<sequence length="469" mass="50856">MLGFGSTVICSWEVILPVFTFVLTDGGTADLFWGFIVIALGMMLVYASIAEMASMCPTAGGQYHWVSEFAPPKYQKGLSYVTGWLCATGWQVFLASVAFMVAGIIQGLIALNNPNYGFEAWHATLLTMALMVFAIIFNTVLAVRLPLVEGCVLILHVAGFFAVFIPMWVLAPRANPADVLLTFSNNGGWPSLGLSAMIGLTTPITALIGYDCSVHMSEELQDASLTMPRAIMWTVGPNAAFGFLMAVTLIFTLGDIDDILATTTGQPFIQVFYNGTRSLVATNFMVSIVIVCLTSCCISEVATASRQLWSFARDNGLPGSKWLSYVSPGWNIPLRAVLTSLVITSLLSCINLGSTTALNAINSLGGVSILGSYFMTIGCLVWRRLYGAPLPPRRWSLGRFGLPINIAALCFIAPLFFFEFWPLAQPVTTSNMNWSSAMFVGVMIVAGVYYAVFGRHVYTGPVVDTKREE</sequence>
<reference evidence="7 8" key="1">
    <citation type="submission" date="2021-11" db="EMBL/GenBank/DDBJ databases">
        <title>Black yeast isolated from Biological Soil Crust.</title>
        <authorList>
            <person name="Kurbessoian T."/>
        </authorList>
    </citation>
    <scope>NUCLEOTIDE SEQUENCE [LARGE SCALE GENOMIC DNA]</scope>
    <source>
        <strain evidence="7 8">CCFEE 5522</strain>
    </source>
</reference>
<feature type="transmembrane region" description="Helical" evidence="6">
    <location>
        <begin position="230"/>
        <end position="253"/>
    </location>
</feature>
<feature type="transmembrane region" description="Helical" evidence="6">
    <location>
        <begin position="150"/>
        <end position="171"/>
    </location>
</feature>
<evidence type="ECO:0000256" key="2">
    <source>
        <dbReference type="ARBA" id="ARBA00022448"/>
    </source>
</evidence>
<dbReference type="PANTHER" id="PTHR45649">
    <property type="entry name" value="AMINO-ACID PERMEASE BAT1"/>
    <property type="match status" value="1"/>
</dbReference>
<evidence type="ECO:0000256" key="5">
    <source>
        <dbReference type="ARBA" id="ARBA00023136"/>
    </source>
</evidence>